<dbReference type="GO" id="GO:0016020">
    <property type="term" value="C:membrane"/>
    <property type="evidence" value="ECO:0007669"/>
    <property type="project" value="InterPro"/>
</dbReference>
<evidence type="ECO:0000313" key="13">
    <source>
        <dbReference type="EMBL" id="WPB07643.1"/>
    </source>
</evidence>
<keyword evidence="2 7" id="KW-0645">Protease</keyword>
<feature type="domain" description="C5a peptidase/Subtilisin-like protease SBT2-like Fn3-like" evidence="11">
    <location>
        <begin position="632"/>
        <end position="742"/>
    </location>
</feature>
<evidence type="ECO:0000313" key="14">
    <source>
        <dbReference type="Proteomes" id="UP000230605"/>
    </source>
</evidence>
<dbReference type="InterPro" id="IPR000209">
    <property type="entry name" value="Peptidase_S8/S53_dom"/>
</dbReference>
<dbReference type="PRINTS" id="PR00723">
    <property type="entry name" value="SUBTILISIN"/>
</dbReference>
<dbReference type="PROSITE" id="PS00138">
    <property type="entry name" value="SUBTILASE_SER"/>
    <property type="match status" value="1"/>
</dbReference>
<keyword evidence="3 9" id="KW-0732">Signal</keyword>
<proteinExistence type="inferred from homology"/>
<evidence type="ECO:0000313" key="12">
    <source>
        <dbReference type="EMBL" id="PIA80020.1"/>
    </source>
</evidence>
<dbReference type="InterPro" id="IPR050131">
    <property type="entry name" value="Peptidase_S8_subtilisin-like"/>
</dbReference>
<dbReference type="EMBL" id="CP134192">
    <property type="protein sequence ID" value="WPB07643.1"/>
    <property type="molecule type" value="Genomic_DNA"/>
</dbReference>
<evidence type="ECO:0000256" key="5">
    <source>
        <dbReference type="ARBA" id="ARBA00022825"/>
    </source>
</evidence>
<feature type="active site" description="Charge relay system" evidence="6 7">
    <location>
        <position position="211"/>
    </location>
</feature>
<organism evidence="12 14">
    <name type="scientific">Cercospora beticola</name>
    <name type="common">Sugarbeet leaf spot fungus</name>
    <dbReference type="NCBI Taxonomy" id="122368"/>
    <lineage>
        <taxon>Eukaryota</taxon>
        <taxon>Fungi</taxon>
        <taxon>Dikarya</taxon>
        <taxon>Ascomycota</taxon>
        <taxon>Pezizomycotina</taxon>
        <taxon>Dothideomycetes</taxon>
        <taxon>Dothideomycetidae</taxon>
        <taxon>Mycosphaerellales</taxon>
        <taxon>Mycosphaerellaceae</taxon>
        <taxon>Cercospora</taxon>
    </lineage>
</organism>
<dbReference type="Proteomes" id="UP001302367">
    <property type="component" value="Chromosome 9"/>
</dbReference>
<sequence>MFALALALAWLLWLCIATATTHRYLIIELDRATALSTEHVVHDLAALAAQEAAHGSSIVVRKRRDLHSDLFHGFSLDVTSRNGLEDIAAVHRAIRRHHAVHNAWIGAATAARPAAQPLEQSRPHTRPARWETASHPPHAQIGVDRLNAAGVRGKGIRIAILDSGFDYKQKTFQYAIGPGNKITYGRTWINGSSIHTGTDDDHDPYAECSHHGTHVLGIVAANPTDFGVVGVAPDATIELHRVFDCDDNTDEDTLLSALTAAWQRGVDVINCSWGLSDPYESATSILAARIMKNGTYMQFTAGNAGPRTFTIHAPGATHGIPAVGSVDCASSAAYFWNGSLSSDDVQRRIRWVPGRTNYTVTAFPPHLDVWAPLESTPENMPWQPDAFPAHLAMPDMDKTLFMVRLDFFAIHHERIVARIKPRYVLLYHPAGGDLAFPGMYFPSWPLSELPDTSALATIEHATAVKMLHDIMQGRRVTISLAREDAHADQVAYAVNTRTGGRMTENSGWGPTVSGEGGVTFAAPGGRILSTLPRLYGGFGQLTGTSMAAPLVAGVAALLKQLHPSWTPDDIRNVLATTARPMPYTDNSTHDYGFLAPVIQQGGGLIDAWSAAHTTTVANVSALDFLDLRRQPKSLAFSLTNMGDETVTFNVGHIGAASGYAKAASPDIRSADDKHLEQSRSLMAIYADVQVHPEALRLVPGETAVVRVAVMAPARLNPSRLPFYGGYIALNSTDSAQNLTVPYSGIAARLPDDFPLVTPKTVRSAVYLPSKNALVNCPYNTTFKLALVDNTARFLANAWPVVTFGTPPLVPREARVSIIDTASQQAIVTHTLTHSDWKARR</sequence>
<dbReference type="PANTHER" id="PTHR43806">
    <property type="entry name" value="PEPTIDASE S8"/>
    <property type="match status" value="1"/>
</dbReference>
<dbReference type="InterPro" id="IPR015500">
    <property type="entry name" value="Peptidase_S8_subtilisin-rel"/>
</dbReference>
<protein>
    <submittedName>
        <fullName evidence="12">Minor extracellular protease vpr</fullName>
    </submittedName>
</protein>
<dbReference type="Proteomes" id="UP000230605">
    <property type="component" value="Unassembled WGS sequence"/>
</dbReference>
<evidence type="ECO:0000313" key="15">
    <source>
        <dbReference type="Proteomes" id="UP001302367"/>
    </source>
</evidence>
<dbReference type="Gene3D" id="3.40.50.200">
    <property type="entry name" value="Peptidase S8/S53 domain"/>
    <property type="match status" value="2"/>
</dbReference>
<evidence type="ECO:0000256" key="2">
    <source>
        <dbReference type="ARBA" id="ARBA00022670"/>
    </source>
</evidence>
<dbReference type="EMBL" id="LKMD01000252">
    <property type="protein sequence ID" value="PIA80020.1"/>
    <property type="molecule type" value="Genomic_DNA"/>
</dbReference>
<feature type="signal peptide" evidence="9">
    <location>
        <begin position="1"/>
        <end position="19"/>
    </location>
</feature>
<feature type="chain" id="PRO_5013687004" evidence="9">
    <location>
        <begin position="20"/>
        <end position="840"/>
    </location>
</feature>
<dbReference type="Pfam" id="PF06280">
    <property type="entry name" value="fn3_5"/>
    <property type="match status" value="1"/>
</dbReference>
<keyword evidence="4 7" id="KW-0378">Hydrolase</keyword>
<dbReference type="Pfam" id="PF00082">
    <property type="entry name" value="Peptidase_S8"/>
    <property type="match status" value="1"/>
</dbReference>
<keyword evidence="15" id="KW-1185">Reference proteome</keyword>
<evidence type="ECO:0000259" key="10">
    <source>
        <dbReference type="Pfam" id="PF00082"/>
    </source>
</evidence>
<evidence type="ECO:0000256" key="4">
    <source>
        <dbReference type="ARBA" id="ARBA00022801"/>
    </source>
</evidence>
<accession>A0A2G5GIA3</accession>
<evidence type="ECO:0000259" key="11">
    <source>
        <dbReference type="Pfam" id="PF06280"/>
    </source>
</evidence>
<reference evidence="12 14" key="1">
    <citation type="submission" date="2015-10" db="EMBL/GenBank/DDBJ databases">
        <title>The cercosporin biosynthetic gene cluster was horizontally transferred to several fungal lineages and shown to be expanded in Cercospora beticola based on microsynteny with recipient genomes.</title>
        <authorList>
            <person name="De Jonge R."/>
            <person name="Ebert M.K."/>
            <person name="Suttle J.C."/>
            <person name="Jurick Ii W.M."/>
            <person name="Secor G.A."/>
            <person name="Thomma B.P."/>
            <person name="Van De Peer Y."/>
            <person name="Bolton M.D."/>
        </authorList>
    </citation>
    <scope>NUCLEOTIDE SEQUENCE [LARGE SCALE GENOMIC DNA]</scope>
    <source>
        <strain evidence="12 14">09-40</strain>
    </source>
</reference>
<reference evidence="13 15" key="2">
    <citation type="submission" date="2023-09" db="EMBL/GenBank/DDBJ databases">
        <title>Complete-Gapless Cercospora beticola genome.</title>
        <authorList>
            <person name="Wyatt N.A."/>
            <person name="Spanner R.E."/>
            <person name="Bolton M.D."/>
        </authorList>
    </citation>
    <scope>NUCLEOTIDE SEQUENCE [LARGE SCALE GENOMIC DNA]</scope>
    <source>
        <strain evidence="13">Cb09-40</strain>
    </source>
</reference>
<dbReference type="OrthoDB" id="10256524at2759"/>
<evidence type="ECO:0000256" key="6">
    <source>
        <dbReference type="PIRSR" id="PIRSR615500-1"/>
    </source>
</evidence>
<dbReference type="InterPro" id="IPR036852">
    <property type="entry name" value="Peptidase_S8/S53_dom_sf"/>
</dbReference>
<feature type="active site" description="Charge relay system" evidence="6 7">
    <location>
        <position position="162"/>
    </location>
</feature>
<dbReference type="InterPro" id="IPR023828">
    <property type="entry name" value="Peptidase_S8_Ser-AS"/>
</dbReference>
<feature type="region of interest" description="Disordered" evidence="8">
    <location>
        <begin position="113"/>
        <end position="135"/>
    </location>
</feature>
<dbReference type="GO" id="GO:0004252">
    <property type="term" value="F:serine-type endopeptidase activity"/>
    <property type="evidence" value="ECO:0007669"/>
    <property type="project" value="UniProtKB-UniRule"/>
</dbReference>
<dbReference type="InterPro" id="IPR010435">
    <property type="entry name" value="C5a/SBT2-like_Fn3"/>
</dbReference>
<feature type="domain" description="Peptidase S8/S53" evidence="10">
    <location>
        <begin position="153"/>
        <end position="583"/>
    </location>
</feature>
<dbReference type="GO" id="GO:0006508">
    <property type="term" value="P:proteolysis"/>
    <property type="evidence" value="ECO:0007669"/>
    <property type="project" value="UniProtKB-KW"/>
</dbReference>
<dbReference type="AlphaFoldDB" id="A0A2G5GIA3"/>
<dbReference type="PANTHER" id="PTHR43806:SF66">
    <property type="entry name" value="SERIN ENDOPEPTIDASE"/>
    <property type="match status" value="1"/>
</dbReference>
<dbReference type="PROSITE" id="PS51892">
    <property type="entry name" value="SUBTILASE"/>
    <property type="match status" value="1"/>
</dbReference>
<comment type="similarity">
    <text evidence="1 7">Belongs to the peptidase S8 family.</text>
</comment>
<gene>
    <name evidence="12" type="ORF">CB0940_12143</name>
    <name evidence="13" type="ORF">RHO25_012304</name>
</gene>
<evidence type="ECO:0000256" key="1">
    <source>
        <dbReference type="ARBA" id="ARBA00011073"/>
    </source>
</evidence>
<evidence type="ECO:0000256" key="7">
    <source>
        <dbReference type="PROSITE-ProRule" id="PRU01240"/>
    </source>
</evidence>
<feature type="active site" description="Charge relay system" evidence="6 7">
    <location>
        <position position="545"/>
    </location>
</feature>
<evidence type="ECO:0000256" key="9">
    <source>
        <dbReference type="SAM" id="SignalP"/>
    </source>
</evidence>
<dbReference type="SUPFAM" id="SSF52743">
    <property type="entry name" value="Subtilisin-like"/>
    <property type="match status" value="1"/>
</dbReference>
<name>A0A2G5GIA3_CERBT</name>
<keyword evidence="5 7" id="KW-0720">Serine protease</keyword>
<evidence type="ECO:0000256" key="8">
    <source>
        <dbReference type="SAM" id="MobiDB-lite"/>
    </source>
</evidence>
<evidence type="ECO:0000256" key="3">
    <source>
        <dbReference type="ARBA" id="ARBA00022729"/>
    </source>
</evidence>